<evidence type="ECO:0000256" key="5">
    <source>
        <dbReference type="ARBA" id="ARBA00022825"/>
    </source>
</evidence>
<dbReference type="InterPro" id="IPR036852">
    <property type="entry name" value="Peptidase_S8/S53_dom_sf"/>
</dbReference>
<dbReference type="InterPro" id="IPR045051">
    <property type="entry name" value="SBT"/>
</dbReference>
<feature type="active site" description="Charge relay system" evidence="6 7">
    <location>
        <position position="147"/>
    </location>
</feature>
<feature type="active site" description="Charge relay system" evidence="6 7">
    <location>
        <position position="217"/>
    </location>
</feature>
<comment type="caution">
    <text evidence="13">The sequence shown here is derived from an EMBL/GenBank/DDBJ whole genome shotgun (WGS) entry which is preliminary data.</text>
</comment>
<evidence type="ECO:0000256" key="4">
    <source>
        <dbReference type="ARBA" id="ARBA00022801"/>
    </source>
</evidence>
<dbReference type="Gene3D" id="2.60.40.2310">
    <property type="match status" value="1"/>
</dbReference>
<keyword evidence="14" id="KW-1185">Reference proteome</keyword>
<dbReference type="InterPro" id="IPR022398">
    <property type="entry name" value="Peptidase_S8_His-AS"/>
</dbReference>
<feature type="domain" description="Inhibitor I9" evidence="11">
    <location>
        <begin position="32"/>
        <end position="108"/>
    </location>
</feature>
<feature type="domain" description="Subtilisin-like protease fibronectin type-III" evidence="12">
    <location>
        <begin position="667"/>
        <end position="765"/>
    </location>
</feature>
<evidence type="ECO:0000259" key="12">
    <source>
        <dbReference type="Pfam" id="PF17766"/>
    </source>
</evidence>
<dbReference type="PROSITE" id="PS00137">
    <property type="entry name" value="SUBTILASE_HIS"/>
    <property type="match status" value="1"/>
</dbReference>
<dbReference type="InterPro" id="IPR015500">
    <property type="entry name" value="Peptidase_S8_subtilisin-rel"/>
</dbReference>
<feature type="chain" id="PRO_5044787385" evidence="8">
    <location>
        <begin position="28"/>
        <end position="786"/>
    </location>
</feature>
<keyword evidence="4 7" id="KW-0378">Hydrolase</keyword>
<keyword evidence="3 8" id="KW-0732">Signal</keyword>
<evidence type="ECO:0000259" key="9">
    <source>
        <dbReference type="Pfam" id="PF00082"/>
    </source>
</evidence>
<keyword evidence="2 7" id="KW-0645">Protease</keyword>
<dbReference type="InterPro" id="IPR010259">
    <property type="entry name" value="S8pro/Inhibitor_I9"/>
</dbReference>
<dbReference type="InterPro" id="IPR037045">
    <property type="entry name" value="S8pro/Inhibitor_I9_sf"/>
</dbReference>
<dbReference type="Pfam" id="PF17766">
    <property type="entry name" value="fn3_6"/>
    <property type="match status" value="1"/>
</dbReference>
<dbReference type="InterPro" id="IPR034197">
    <property type="entry name" value="Peptidases_S8_3"/>
</dbReference>
<dbReference type="Pfam" id="PF05922">
    <property type="entry name" value="Inhibitor_I9"/>
    <property type="match status" value="1"/>
</dbReference>
<dbReference type="GO" id="GO:0004252">
    <property type="term" value="F:serine-type endopeptidase activity"/>
    <property type="evidence" value="ECO:0007669"/>
    <property type="project" value="UniProtKB-UniRule"/>
</dbReference>
<organism evidence="13 14">
    <name type="scientific">Riccia fluitans</name>
    <dbReference type="NCBI Taxonomy" id="41844"/>
    <lineage>
        <taxon>Eukaryota</taxon>
        <taxon>Viridiplantae</taxon>
        <taxon>Streptophyta</taxon>
        <taxon>Embryophyta</taxon>
        <taxon>Marchantiophyta</taxon>
        <taxon>Marchantiopsida</taxon>
        <taxon>Marchantiidae</taxon>
        <taxon>Marchantiales</taxon>
        <taxon>Ricciaceae</taxon>
        <taxon>Riccia</taxon>
    </lineage>
</organism>
<keyword evidence="5 7" id="KW-0720">Serine protease</keyword>
<dbReference type="Gene3D" id="3.50.30.30">
    <property type="match status" value="1"/>
</dbReference>
<evidence type="ECO:0000256" key="2">
    <source>
        <dbReference type="ARBA" id="ARBA00022670"/>
    </source>
</evidence>
<proteinExistence type="inferred from homology"/>
<dbReference type="Pfam" id="PF02225">
    <property type="entry name" value="PA"/>
    <property type="match status" value="1"/>
</dbReference>
<dbReference type="EMBL" id="JBHFFA010000004">
    <property type="protein sequence ID" value="KAL2630503.1"/>
    <property type="molecule type" value="Genomic_DNA"/>
</dbReference>
<dbReference type="PRINTS" id="PR00723">
    <property type="entry name" value="SUBTILISIN"/>
</dbReference>
<dbReference type="PANTHER" id="PTHR10795">
    <property type="entry name" value="PROPROTEIN CONVERTASE SUBTILISIN/KEXIN"/>
    <property type="match status" value="1"/>
</dbReference>
<accession>A0ABD1YIL2</accession>
<reference evidence="13 14" key="1">
    <citation type="submission" date="2024-09" db="EMBL/GenBank/DDBJ databases">
        <title>Chromosome-scale assembly of Riccia fluitans.</title>
        <authorList>
            <person name="Paukszto L."/>
            <person name="Sawicki J."/>
            <person name="Karawczyk K."/>
            <person name="Piernik-Szablinska J."/>
            <person name="Szczecinska M."/>
            <person name="Mazdziarz M."/>
        </authorList>
    </citation>
    <scope>NUCLEOTIDE SEQUENCE [LARGE SCALE GENOMIC DNA]</scope>
    <source>
        <strain evidence="13">Rf_01</strain>
        <tissue evidence="13">Aerial parts of the thallus</tissue>
    </source>
</reference>
<dbReference type="AlphaFoldDB" id="A0ABD1YIL2"/>
<comment type="similarity">
    <text evidence="1 7">Belongs to the peptidase S8 family.</text>
</comment>
<feature type="domain" description="PA" evidence="10">
    <location>
        <begin position="379"/>
        <end position="472"/>
    </location>
</feature>
<dbReference type="FunFam" id="2.60.40.2310:FF:000001">
    <property type="entry name" value="Subtilisin-like protease SBT1.5"/>
    <property type="match status" value="1"/>
</dbReference>
<feature type="active site" description="Charge relay system" evidence="6 7">
    <location>
        <position position="553"/>
    </location>
</feature>
<dbReference type="InterPro" id="IPR003137">
    <property type="entry name" value="PA_domain"/>
</dbReference>
<evidence type="ECO:0000256" key="8">
    <source>
        <dbReference type="SAM" id="SignalP"/>
    </source>
</evidence>
<dbReference type="InterPro" id="IPR023828">
    <property type="entry name" value="Peptidase_S8_Ser-AS"/>
</dbReference>
<dbReference type="PROSITE" id="PS00138">
    <property type="entry name" value="SUBTILASE_SER"/>
    <property type="match status" value="1"/>
</dbReference>
<dbReference type="SUPFAM" id="SSF52743">
    <property type="entry name" value="Subtilisin-like"/>
    <property type="match status" value="1"/>
</dbReference>
<evidence type="ECO:0000259" key="11">
    <source>
        <dbReference type="Pfam" id="PF05922"/>
    </source>
</evidence>
<dbReference type="CDD" id="cd04852">
    <property type="entry name" value="Peptidases_S8_3"/>
    <property type="match status" value="1"/>
</dbReference>
<dbReference type="FunFam" id="3.40.50.200:FF:000006">
    <property type="entry name" value="Subtilisin-like protease SBT1.5"/>
    <property type="match status" value="1"/>
</dbReference>
<evidence type="ECO:0000256" key="7">
    <source>
        <dbReference type="PROSITE-ProRule" id="PRU01240"/>
    </source>
</evidence>
<name>A0ABD1YIL2_9MARC</name>
<feature type="signal peptide" evidence="8">
    <location>
        <begin position="1"/>
        <end position="27"/>
    </location>
</feature>
<evidence type="ECO:0000256" key="6">
    <source>
        <dbReference type="PIRSR" id="PIRSR615500-1"/>
    </source>
</evidence>
<sequence>MSMMALLQTIWAVCLFLSLFAAGSLSATDTESYIVHLSRHRHGKSGALLSHRHYLEAVLSSPEEVDQSLIYRYENVFDGFAAKLTADQVTKLSTMQGVLSVLPNVKAEVATTNSWKFLGLESSRIPNTGAVWNQTKFGEDVIIGVVDTGIWPEAVSFSDEGLGPIPTRWKGKCVDGQNFTAADNCNKKLIGARFYYAANPQVPFDREYNSSRDMQGHGTHVASTAAGAFAPGASFLGYANGTAKGGAPAARIAVYKVCWLNAACYYADMVAAIEDAITDGVDLISISIGGGNDIPFFYDSVAIASFQAMRNGILINFAGGNDGPAVKTVNHVEPWSFTVAATTQDRFTGSRVVIQPYGNVGSPGLEFKGVTYSNHPSLTAPIVLGSQVAYGGKEYAAFCEDGFLDPEKVKGKIVFCLKGRQDEYVYKKGEAVTNAGGVGLIVGNAAELEDDIESTWLSVPAVHVTAREAKRIVDYLSRCDFGICVFRNETATIFKGSTFLGEKPAPVVADFSSTGPSGVTTDILKPDIAAPGVDILAAWIDGTNAYVSISGTSMATPHISGVVALLKAAHPTWTPSAIKSAIMTTAKVLDNTKDRIENYRGQPAAAFSTGSGLVNPVAAISPGLVYDAVWSDYALFLCSLNYDDNEVEIITGEKGFCTGKTIPSPTDLNYPSVSVGDLSQPVTVTRKVTNVANSGSVYSVKVEAPKGVKVSISPSKLTFSKHLETKTFKIRLERPIQPVGGEESYVFGSFTWSDGLHKVRSPIVVGSVPRSSFQENSVDGGLVFTS</sequence>
<dbReference type="GO" id="GO:0006508">
    <property type="term" value="P:proteolysis"/>
    <property type="evidence" value="ECO:0007669"/>
    <property type="project" value="UniProtKB-KW"/>
</dbReference>
<protein>
    <submittedName>
        <fullName evidence="13">Uncharacterized protein</fullName>
    </submittedName>
</protein>
<evidence type="ECO:0000256" key="3">
    <source>
        <dbReference type="ARBA" id="ARBA00022729"/>
    </source>
</evidence>
<dbReference type="Proteomes" id="UP001605036">
    <property type="component" value="Unassembled WGS sequence"/>
</dbReference>
<evidence type="ECO:0000313" key="13">
    <source>
        <dbReference type="EMBL" id="KAL2630503.1"/>
    </source>
</evidence>
<dbReference type="Pfam" id="PF00082">
    <property type="entry name" value="Peptidase_S8"/>
    <property type="match status" value="1"/>
</dbReference>
<feature type="domain" description="Peptidase S8/S53" evidence="9">
    <location>
        <begin position="138"/>
        <end position="596"/>
    </location>
</feature>
<evidence type="ECO:0000256" key="1">
    <source>
        <dbReference type="ARBA" id="ARBA00011073"/>
    </source>
</evidence>
<dbReference type="Gene3D" id="3.40.50.200">
    <property type="entry name" value="Peptidase S8/S53 domain"/>
    <property type="match status" value="1"/>
</dbReference>
<dbReference type="Gene3D" id="3.30.70.80">
    <property type="entry name" value="Peptidase S8 propeptide/proteinase inhibitor I9"/>
    <property type="match status" value="1"/>
</dbReference>
<evidence type="ECO:0000259" key="10">
    <source>
        <dbReference type="Pfam" id="PF02225"/>
    </source>
</evidence>
<dbReference type="PROSITE" id="PS51892">
    <property type="entry name" value="SUBTILASE"/>
    <property type="match status" value="1"/>
</dbReference>
<dbReference type="CDD" id="cd02120">
    <property type="entry name" value="PA_subtilisin_like"/>
    <property type="match status" value="1"/>
</dbReference>
<dbReference type="InterPro" id="IPR041469">
    <property type="entry name" value="Subtilisin-like_FN3"/>
</dbReference>
<dbReference type="InterPro" id="IPR000209">
    <property type="entry name" value="Peptidase_S8/S53_dom"/>
</dbReference>
<evidence type="ECO:0000313" key="14">
    <source>
        <dbReference type="Proteomes" id="UP001605036"/>
    </source>
</evidence>
<gene>
    <name evidence="13" type="ORF">R1flu_015189</name>
</gene>